<evidence type="ECO:0000256" key="4">
    <source>
        <dbReference type="ARBA" id="ARBA00022989"/>
    </source>
</evidence>
<gene>
    <name evidence="11" type="ORF">MXMO3_01448</name>
</gene>
<evidence type="ECO:0000256" key="10">
    <source>
        <dbReference type="SAM" id="Phobius"/>
    </source>
</evidence>
<keyword evidence="2" id="KW-0813">Transport</keyword>
<feature type="transmembrane region" description="Helical" evidence="10">
    <location>
        <begin position="287"/>
        <end position="308"/>
    </location>
</feature>
<dbReference type="KEGG" id="mmyr:MXMO3_01448"/>
<evidence type="ECO:0000256" key="2">
    <source>
        <dbReference type="ARBA" id="ARBA00022448"/>
    </source>
</evidence>
<organism evidence="11 12">
    <name type="scientific">Maritalea myrionectae</name>
    <dbReference type="NCBI Taxonomy" id="454601"/>
    <lineage>
        <taxon>Bacteria</taxon>
        <taxon>Pseudomonadati</taxon>
        <taxon>Pseudomonadota</taxon>
        <taxon>Alphaproteobacteria</taxon>
        <taxon>Hyphomicrobiales</taxon>
        <taxon>Devosiaceae</taxon>
        <taxon>Maritalea</taxon>
    </lineage>
</organism>
<evidence type="ECO:0000256" key="5">
    <source>
        <dbReference type="ARBA" id="ARBA00023065"/>
    </source>
</evidence>
<keyword evidence="12" id="KW-1185">Reference proteome</keyword>
<dbReference type="Gene3D" id="1.10.3080.10">
    <property type="entry name" value="Clc chloride channel"/>
    <property type="match status" value="1"/>
</dbReference>
<dbReference type="PANTHER" id="PTHR43427">
    <property type="entry name" value="CHLORIDE CHANNEL PROTEIN CLC-E"/>
    <property type="match status" value="1"/>
</dbReference>
<dbReference type="PRINTS" id="PR00762">
    <property type="entry name" value="CLCHANNEL"/>
</dbReference>
<feature type="transmembrane region" description="Helical" evidence="10">
    <location>
        <begin position="410"/>
        <end position="431"/>
    </location>
</feature>
<evidence type="ECO:0000313" key="11">
    <source>
        <dbReference type="EMBL" id="AVX03978.1"/>
    </source>
</evidence>
<keyword evidence="9" id="KW-0407">Ion channel</keyword>
<accession>A0A2R4MD59</accession>
<keyword evidence="6 10" id="KW-0472">Membrane</keyword>
<dbReference type="EMBL" id="CP021330">
    <property type="protein sequence ID" value="AVX03978.1"/>
    <property type="molecule type" value="Genomic_DNA"/>
</dbReference>
<dbReference type="GO" id="GO:0005254">
    <property type="term" value="F:chloride channel activity"/>
    <property type="evidence" value="ECO:0007669"/>
    <property type="project" value="UniProtKB-KW"/>
</dbReference>
<dbReference type="AlphaFoldDB" id="A0A2R4MD59"/>
<name>A0A2R4MD59_9HYPH</name>
<evidence type="ECO:0000256" key="3">
    <source>
        <dbReference type="ARBA" id="ARBA00022692"/>
    </source>
</evidence>
<proteinExistence type="predicted"/>
<evidence type="ECO:0000256" key="6">
    <source>
        <dbReference type="ARBA" id="ARBA00023136"/>
    </source>
</evidence>
<dbReference type="Pfam" id="PF00654">
    <property type="entry name" value="Voltage_CLC"/>
    <property type="match status" value="1"/>
</dbReference>
<feature type="transmembrane region" description="Helical" evidence="10">
    <location>
        <begin position="320"/>
        <end position="339"/>
    </location>
</feature>
<protein>
    <submittedName>
        <fullName evidence="11">Putative chloride channel protein ClcB-like</fullName>
    </submittedName>
</protein>
<sequence length="545" mass="58579">MAKNARLIYRVVQKWVHPHIASFQATQQPKLWLLAIAAGVTGGAVAILFRSAIGAVQYLWIQTASELYLERLAALPWYYVIAGPVIGGVIVGIIMYFWRRDARPGGVADVIEARTHAGKKLSLRNSIVASAISAISLGFGASAGREGPVVYFAASVSKSLFRFFELPPSSRRIMLGCGVAAAISASFNAPIAGVLFAHEVILGHFAMSAFVPIVIASVIASTMSRAWFGDNPAFLVPDFQITSYWEIPAFALLGLTCAAVAIAFQTSLIGTDWVARHFRVRDYFRPAIGGFLVGIIALGFPQVLGVGYEATNAALTNQMGLWTMLTLIIAKTAATAITLASRFGGGIFSPALYLGAMTGGAFGLMAASVFPELASSEALYSIIGMGAVAAAVLGAPISTTVMIFELTGGFAFSIALLFAVSIATGLTQAVMGRSFFYWQLYTRGIMLEEGPHAHFVKYYRVRDFMSPYVKNEDEPPFDILSGKPWLKTGDTLETALRAFDAADESRLPVMDGSGKRMKQVGWVTHVKALASFNKALVEQSREEHL</sequence>
<keyword evidence="8" id="KW-0868">Chloride</keyword>
<dbReference type="SUPFAM" id="SSF81340">
    <property type="entry name" value="Clc chloride channel"/>
    <property type="match status" value="1"/>
</dbReference>
<feature type="transmembrane region" description="Helical" evidence="10">
    <location>
        <begin position="76"/>
        <end position="98"/>
    </location>
</feature>
<dbReference type="InterPro" id="IPR001807">
    <property type="entry name" value="ClC"/>
</dbReference>
<reference evidence="11 12" key="1">
    <citation type="submission" date="2017-05" db="EMBL/GenBank/DDBJ databases">
        <title>Genome Analysis of Maritalea myrionectae HL2708#5.</title>
        <authorList>
            <consortium name="Cotde Inc.-PKNU"/>
            <person name="Jang D."/>
            <person name="Oh H.-M."/>
        </authorList>
    </citation>
    <scope>NUCLEOTIDE SEQUENCE [LARGE SCALE GENOMIC DNA]</scope>
    <source>
        <strain evidence="11 12">HL2708#5</strain>
    </source>
</reference>
<comment type="subcellular location">
    <subcellularLocation>
        <location evidence="1">Membrane</location>
        <topology evidence="1">Multi-pass membrane protein</topology>
    </subcellularLocation>
</comment>
<keyword evidence="4 10" id="KW-1133">Transmembrane helix</keyword>
<evidence type="ECO:0000256" key="8">
    <source>
        <dbReference type="ARBA" id="ARBA00023214"/>
    </source>
</evidence>
<dbReference type="RefSeq" id="WP_117395423.1">
    <property type="nucleotide sequence ID" value="NZ_CP021330.1"/>
</dbReference>
<keyword evidence="5" id="KW-0406">Ion transport</keyword>
<evidence type="ECO:0000313" key="12">
    <source>
        <dbReference type="Proteomes" id="UP000258927"/>
    </source>
</evidence>
<feature type="transmembrane region" description="Helical" evidence="10">
    <location>
        <begin position="173"/>
        <end position="197"/>
    </location>
</feature>
<feature type="transmembrane region" description="Helical" evidence="10">
    <location>
        <begin position="209"/>
        <end position="228"/>
    </location>
</feature>
<evidence type="ECO:0000256" key="1">
    <source>
        <dbReference type="ARBA" id="ARBA00004141"/>
    </source>
</evidence>
<feature type="transmembrane region" description="Helical" evidence="10">
    <location>
        <begin position="127"/>
        <end position="153"/>
    </location>
</feature>
<dbReference type="PANTHER" id="PTHR43427:SF6">
    <property type="entry name" value="CHLORIDE CHANNEL PROTEIN CLC-E"/>
    <property type="match status" value="1"/>
</dbReference>
<evidence type="ECO:0000256" key="7">
    <source>
        <dbReference type="ARBA" id="ARBA00023173"/>
    </source>
</evidence>
<dbReference type="GO" id="GO:0034707">
    <property type="term" value="C:chloride channel complex"/>
    <property type="evidence" value="ECO:0007669"/>
    <property type="project" value="UniProtKB-KW"/>
</dbReference>
<dbReference type="InterPro" id="IPR050368">
    <property type="entry name" value="ClC-type_chloride_channel"/>
</dbReference>
<dbReference type="Proteomes" id="UP000258927">
    <property type="component" value="Chromosome"/>
</dbReference>
<dbReference type="STRING" id="1122213.GCA_000423365_01346"/>
<feature type="transmembrane region" description="Helical" evidence="10">
    <location>
        <begin position="248"/>
        <end position="275"/>
    </location>
</feature>
<keyword evidence="7" id="KW-0869">Chloride channel</keyword>
<feature type="transmembrane region" description="Helical" evidence="10">
    <location>
        <begin position="382"/>
        <end position="403"/>
    </location>
</feature>
<keyword evidence="3 10" id="KW-0812">Transmembrane</keyword>
<dbReference type="InterPro" id="IPR014743">
    <property type="entry name" value="Cl-channel_core"/>
</dbReference>
<feature type="transmembrane region" description="Helical" evidence="10">
    <location>
        <begin position="31"/>
        <end position="56"/>
    </location>
</feature>
<dbReference type="CDD" id="cd00400">
    <property type="entry name" value="Voltage_gated_ClC"/>
    <property type="match status" value="1"/>
</dbReference>
<feature type="transmembrane region" description="Helical" evidence="10">
    <location>
        <begin position="351"/>
        <end position="370"/>
    </location>
</feature>
<evidence type="ECO:0000256" key="9">
    <source>
        <dbReference type="ARBA" id="ARBA00023303"/>
    </source>
</evidence>